<evidence type="ECO:0000256" key="1">
    <source>
        <dbReference type="SAM" id="MobiDB-lite"/>
    </source>
</evidence>
<accession>A0A433Q5F0</accession>
<organism evidence="2 3">
    <name type="scientific">Jimgerdemannia flammicorona</name>
    <dbReference type="NCBI Taxonomy" id="994334"/>
    <lineage>
        <taxon>Eukaryota</taxon>
        <taxon>Fungi</taxon>
        <taxon>Fungi incertae sedis</taxon>
        <taxon>Mucoromycota</taxon>
        <taxon>Mucoromycotina</taxon>
        <taxon>Endogonomycetes</taxon>
        <taxon>Endogonales</taxon>
        <taxon>Endogonaceae</taxon>
        <taxon>Jimgerdemannia</taxon>
    </lineage>
</organism>
<feature type="region of interest" description="Disordered" evidence="1">
    <location>
        <begin position="187"/>
        <end position="223"/>
    </location>
</feature>
<sequence length="592" mass="64233">MTLCIRVNKSDRVFLVTAHGLRHVVAAASPYRLFRESCHRSPFSLSARQWADLTSQLFDREDKDLSDELCELLLQQIFATAFPSPLLDSYLKAAVTPTAATPSPLIPVTTFLIHLSQHTQDPSSTSPNHWTTLLPLLETATTALDVPAPRDDATTTAPRQAQERQRSLDALSRTCAALSRLTAAGLFPDARPTRAQGGAQPSLSQPGGSTSSPSVLNMSLGTPSQSLDLDAPLDFDMHMLDTDAAGGVGDADEHGGQTDGVQAMLSVVGVGSDGAEADDEDRVARETNAIKAAGLLVDLVQRKKVVELFAAEGGEGHAGMLFCNCGGSIPSSLFHTSTEPWQTCYHILFPSTVSASGSHGLQQQPVVQQALLLVRRLVDRDTENRMAIHMRYQELEDEGTARAMPSAGVVVLMYHLVGIRIRPVLSDDEAVERLAKLQQIKKIHHHLTLHSDAQPSPHFSKPPQQGSSDEAFYLELWMSALTGLVETLYRSHRRAKQRRAAAWAGSEVAAEPPPPVNTTTDQMLWRALVLVKLPLLIGKLEQHKRSRGQRRYGHGHDVGAGVAGGEFLKLGLGDGSDELQVNKQVVMILYSI</sequence>
<keyword evidence="3" id="KW-1185">Reference proteome</keyword>
<dbReference type="AlphaFoldDB" id="A0A433Q5F0"/>
<feature type="region of interest" description="Disordered" evidence="1">
    <location>
        <begin position="144"/>
        <end position="168"/>
    </location>
</feature>
<dbReference type="EMBL" id="RBNJ01014280">
    <property type="protein sequence ID" value="RUS24998.1"/>
    <property type="molecule type" value="Genomic_DNA"/>
</dbReference>
<proteinExistence type="predicted"/>
<gene>
    <name evidence="2" type="ORF">BC938DRAFT_472767</name>
</gene>
<evidence type="ECO:0000313" key="2">
    <source>
        <dbReference type="EMBL" id="RUS24998.1"/>
    </source>
</evidence>
<protein>
    <submittedName>
        <fullName evidence="2">Uncharacterized protein</fullName>
    </submittedName>
</protein>
<dbReference type="Proteomes" id="UP000274822">
    <property type="component" value="Unassembled WGS sequence"/>
</dbReference>
<evidence type="ECO:0000313" key="3">
    <source>
        <dbReference type="Proteomes" id="UP000274822"/>
    </source>
</evidence>
<reference evidence="2 3" key="1">
    <citation type="journal article" date="2018" name="New Phytol.">
        <title>Phylogenomics of Endogonaceae and evolution of mycorrhizas within Mucoromycota.</title>
        <authorList>
            <person name="Chang Y."/>
            <person name="Desiro A."/>
            <person name="Na H."/>
            <person name="Sandor L."/>
            <person name="Lipzen A."/>
            <person name="Clum A."/>
            <person name="Barry K."/>
            <person name="Grigoriev I.V."/>
            <person name="Martin F.M."/>
            <person name="Stajich J.E."/>
            <person name="Smith M.E."/>
            <person name="Bonito G."/>
            <person name="Spatafora J.W."/>
        </authorList>
    </citation>
    <scope>NUCLEOTIDE SEQUENCE [LARGE SCALE GENOMIC DNA]</scope>
    <source>
        <strain evidence="2 3">AD002</strain>
    </source>
</reference>
<name>A0A433Q5F0_9FUNG</name>
<comment type="caution">
    <text evidence="2">The sequence shown here is derived from an EMBL/GenBank/DDBJ whole genome shotgun (WGS) entry which is preliminary data.</text>
</comment>
<feature type="compositionally biased region" description="Polar residues" evidence="1">
    <location>
        <begin position="199"/>
        <end position="223"/>
    </location>
</feature>